<evidence type="ECO:0000259" key="1">
    <source>
        <dbReference type="Pfam" id="PF05685"/>
    </source>
</evidence>
<name>A0ABN6VFS8_9HYPH</name>
<feature type="domain" description="Putative restriction endonuclease" evidence="1">
    <location>
        <begin position="12"/>
        <end position="173"/>
    </location>
</feature>
<sequence length="182" mass="19925">MAAPAKKPMTAAEFLQWAQETERKRCELVRGEIIAMAPERAEHSRIKARIWRALADAVERTGANCEAFIDSLGVAVDDYTVYEPDALVNCGDAVAPDSLLATSPIVVVEVISPSSRSLDTNAKLSDYFRVPTIAHYLVVDSKRRLVLHYSRDGDRIAVAFVKEGAIALIPPGLSIEIADMFP</sequence>
<reference evidence="2 3" key="1">
    <citation type="journal article" date="2023" name="Int. J. Syst. Evol. Microbiol.">
        <title>Methylocystis iwaonis sp. nov., a type II methane-oxidizing bacterium from surface soil of a rice paddy field in Japan, and emended description of the genus Methylocystis (ex Whittenbury et al. 1970) Bowman et al. 1993.</title>
        <authorList>
            <person name="Kaise H."/>
            <person name="Sawadogo J.B."/>
            <person name="Alam M.S."/>
            <person name="Ueno C."/>
            <person name="Dianou D."/>
            <person name="Shinjo R."/>
            <person name="Asakawa S."/>
        </authorList>
    </citation>
    <scope>NUCLEOTIDE SEQUENCE [LARGE SCALE GENOMIC DNA]</scope>
    <source>
        <strain evidence="2 3">SS37A-Re</strain>
    </source>
</reference>
<organism evidence="2 3">
    <name type="scientific">Methylocystis iwaonis</name>
    <dbReference type="NCBI Taxonomy" id="2885079"/>
    <lineage>
        <taxon>Bacteria</taxon>
        <taxon>Pseudomonadati</taxon>
        <taxon>Pseudomonadota</taxon>
        <taxon>Alphaproteobacteria</taxon>
        <taxon>Hyphomicrobiales</taxon>
        <taxon>Methylocystaceae</taxon>
        <taxon>Methylocystis</taxon>
    </lineage>
</organism>
<accession>A0ABN6VFS8</accession>
<dbReference type="RefSeq" id="WP_281931802.1">
    <property type="nucleotide sequence ID" value="NZ_AP027142.1"/>
</dbReference>
<dbReference type="Gene3D" id="3.90.1570.10">
    <property type="entry name" value="tt1808, chain A"/>
    <property type="match status" value="1"/>
</dbReference>
<dbReference type="InterPro" id="IPR008538">
    <property type="entry name" value="Uma2"/>
</dbReference>
<dbReference type="Pfam" id="PF05685">
    <property type="entry name" value="Uma2"/>
    <property type="match status" value="1"/>
</dbReference>
<gene>
    <name evidence="2" type="ORF">SS37A_16960</name>
</gene>
<dbReference type="InterPro" id="IPR011335">
    <property type="entry name" value="Restrct_endonuc-II-like"/>
</dbReference>
<proteinExistence type="predicted"/>
<keyword evidence="3" id="KW-1185">Reference proteome</keyword>
<dbReference type="InterPro" id="IPR012296">
    <property type="entry name" value="Nuclease_put_TT1808"/>
</dbReference>
<dbReference type="PANTHER" id="PTHR36558">
    <property type="entry name" value="GLR1098 PROTEIN"/>
    <property type="match status" value="1"/>
</dbReference>
<dbReference type="PANTHER" id="PTHR36558:SF1">
    <property type="entry name" value="RESTRICTION ENDONUCLEASE DOMAIN-CONTAINING PROTEIN-RELATED"/>
    <property type="match status" value="1"/>
</dbReference>
<evidence type="ECO:0000313" key="3">
    <source>
        <dbReference type="Proteomes" id="UP001317629"/>
    </source>
</evidence>
<protein>
    <recommendedName>
        <fullName evidence="1">Putative restriction endonuclease domain-containing protein</fullName>
    </recommendedName>
</protein>
<evidence type="ECO:0000313" key="2">
    <source>
        <dbReference type="EMBL" id="BDV34167.1"/>
    </source>
</evidence>
<dbReference type="Proteomes" id="UP001317629">
    <property type="component" value="Chromosome"/>
</dbReference>
<dbReference type="EMBL" id="AP027142">
    <property type="protein sequence ID" value="BDV34167.1"/>
    <property type="molecule type" value="Genomic_DNA"/>
</dbReference>
<dbReference type="SUPFAM" id="SSF52980">
    <property type="entry name" value="Restriction endonuclease-like"/>
    <property type="match status" value="1"/>
</dbReference>
<dbReference type="CDD" id="cd06260">
    <property type="entry name" value="DUF820-like"/>
    <property type="match status" value="1"/>
</dbReference>